<organism evidence="1 2">
    <name type="scientific">Ignelater luminosus</name>
    <name type="common">Cucubano</name>
    <name type="synonym">Pyrophorus luminosus</name>
    <dbReference type="NCBI Taxonomy" id="2038154"/>
    <lineage>
        <taxon>Eukaryota</taxon>
        <taxon>Metazoa</taxon>
        <taxon>Ecdysozoa</taxon>
        <taxon>Arthropoda</taxon>
        <taxon>Hexapoda</taxon>
        <taxon>Insecta</taxon>
        <taxon>Pterygota</taxon>
        <taxon>Neoptera</taxon>
        <taxon>Endopterygota</taxon>
        <taxon>Coleoptera</taxon>
        <taxon>Polyphaga</taxon>
        <taxon>Elateriformia</taxon>
        <taxon>Elateroidea</taxon>
        <taxon>Elateridae</taxon>
        <taxon>Agrypninae</taxon>
        <taxon>Pyrophorini</taxon>
        <taxon>Ignelater</taxon>
    </lineage>
</organism>
<gene>
    <name evidence="1" type="ORF">ILUMI_14240</name>
</gene>
<comment type="caution">
    <text evidence="1">The sequence shown here is derived from an EMBL/GenBank/DDBJ whole genome shotgun (WGS) entry which is preliminary data.</text>
</comment>
<dbReference type="EMBL" id="VTPC01018919">
    <property type="protein sequence ID" value="KAF2891933.1"/>
    <property type="molecule type" value="Genomic_DNA"/>
</dbReference>
<reference evidence="1" key="1">
    <citation type="submission" date="2019-08" db="EMBL/GenBank/DDBJ databases">
        <title>The genome of the North American firefly Photinus pyralis.</title>
        <authorList>
            <consortium name="Photinus pyralis genome working group"/>
            <person name="Fallon T.R."/>
            <person name="Sander Lower S.E."/>
            <person name="Weng J.-K."/>
        </authorList>
    </citation>
    <scope>NUCLEOTIDE SEQUENCE</scope>
    <source>
        <strain evidence="1">TRF0915ILg1</strain>
        <tissue evidence="1">Whole body</tissue>
    </source>
</reference>
<dbReference type="AlphaFoldDB" id="A0A8K0CWA9"/>
<dbReference type="OrthoDB" id="8052806at2759"/>
<dbReference type="PANTHER" id="PTHR47331">
    <property type="entry name" value="PHD-TYPE DOMAIN-CONTAINING PROTEIN"/>
    <property type="match status" value="1"/>
</dbReference>
<protein>
    <submittedName>
        <fullName evidence="1">Uncharacterized protein</fullName>
    </submittedName>
</protein>
<evidence type="ECO:0000313" key="1">
    <source>
        <dbReference type="EMBL" id="KAF2891933.1"/>
    </source>
</evidence>
<accession>A0A8K0CWA9</accession>
<keyword evidence="2" id="KW-1185">Reference proteome</keyword>
<name>A0A8K0CWA9_IGNLU</name>
<sequence>MILIHPDDRDFHRNLWRDDSSKPIQIYRLTRVIYGTKPAVFLATRVLRKLAIEAEPNRPLASKVMNNDFYVADILTDSNSIKQAIIIRDQATNVLASGGFNLCKWASKNSQLLIQNADESSIIDLDKNGGIKVLERWKGALLQPLLKKGNSEKCDNYRGVQDSRYTNYRKVAGNYGENSWGLSGRI</sequence>
<evidence type="ECO:0000313" key="2">
    <source>
        <dbReference type="Proteomes" id="UP000801492"/>
    </source>
</evidence>
<proteinExistence type="predicted"/>
<dbReference type="Proteomes" id="UP000801492">
    <property type="component" value="Unassembled WGS sequence"/>
</dbReference>